<dbReference type="SMART" id="SM00886">
    <property type="entry name" value="Dabb"/>
    <property type="match status" value="1"/>
</dbReference>
<dbReference type="SUPFAM" id="SSF54909">
    <property type="entry name" value="Dimeric alpha+beta barrel"/>
    <property type="match status" value="1"/>
</dbReference>
<dbReference type="EMBL" id="JASATX010000004">
    <property type="protein sequence ID" value="MDI2099370.1"/>
    <property type="molecule type" value="Genomic_DNA"/>
</dbReference>
<keyword evidence="4" id="KW-1185">Reference proteome</keyword>
<organism evidence="3 4">
    <name type="scientific">Ruicaihuangia caeni</name>
    <dbReference type="NCBI Taxonomy" id="3042517"/>
    <lineage>
        <taxon>Bacteria</taxon>
        <taxon>Bacillati</taxon>
        <taxon>Actinomycetota</taxon>
        <taxon>Actinomycetes</taxon>
        <taxon>Micrococcales</taxon>
        <taxon>Microbacteriaceae</taxon>
        <taxon>Ruicaihuangia</taxon>
    </lineage>
</organism>
<feature type="domain" description="Stress-response A/B barrel" evidence="2">
    <location>
        <begin position="3"/>
        <end position="95"/>
    </location>
</feature>
<evidence type="ECO:0000313" key="4">
    <source>
        <dbReference type="Proteomes" id="UP001321506"/>
    </source>
</evidence>
<proteinExistence type="predicted"/>
<dbReference type="Gene3D" id="3.30.70.100">
    <property type="match status" value="1"/>
</dbReference>
<dbReference type="InterPro" id="IPR013097">
    <property type="entry name" value="Dabb"/>
</dbReference>
<dbReference type="RefSeq" id="WP_281489157.1">
    <property type="nucleotide sequence ID" value="NZ_JASATX010000004.1"/>
</dbReference>
<gene>
    <name evidence="3" type="ORF">QF206_10390</name>
</gene>
<dbReference type="InterPro" id="IPR011008">
    <property type="entry name" value="Dimeric_a/b-barrel"/>
</dbReference>
<comment type="subunit">
    <text evidence="1">Homodimer.</text>
</comment>
<dbReference type="InterPro" id="IPR044662">
    <property type="entry name" value="HS1/DABB1-like"/>
</dbReference>
<dbReference type="PANTHER" id="PTHR33178:SF10">
    <property type="entry name" value="STRESS-RESPONSE A_B BARREL DOMAIN-CONTAINING PROTEIN"/>
    <property type="match status" value="1"/>
</dbReference>
<dbReference type="Pfam" id="PF07876">
    <property type="entry name" value="Dabb"/>
    <property type="match status" value="1"/>
</dbReference>
<accession>A0AAW6TBH1</accession>
<name>A0AAW6TBH1_9MICO</name>
<evidence type="ECO:0000256" key="1">
    <source>
        <dbReference type="ARBA" id="ARBA00011738"/>
    </source>
</evidence>
<reference evidence="3 4" key="1">
    <citation type="submission" date="2023-04" db="EMBL/GenBank/DDBJ databases">
        <title>Klugiella caeni sp. nov. isolated from the sludge of biochemical tank.</title>
        <authorList>
            <person name="Geng K."/>
        </authorList>
    </citation>
    <scope>NUCLEOTIDE SEQUENCE [LARGE SCALE GENOMIC DNA]</scope>
    <source>
        <strain evidence="3 4">YN-L-19</strain>
    </source>
</reference>
<evidence type="ECO:0000259" key="2">
    <source>
        <dbReference type="PROSITE" id="PS51502"/>
    </source>
</evidence>
<comment type="caution">
    <text evidence="3">The sequence shown here is derived from an EMBL/GenBank/DDBJ whole genome shotgun (WGS) entry which is preliminary data.</text>
</comment>
<dbReference type="Proteomes" id="UP001321506">
    <property type="component" value="Unassembled WGS sequence"/>
</dbReference>
<dbReference type="PANTHER" id="PTHR33178">
    <property type="match status" value="1"/>
</dbReference>
<evidence type="ECO:0000313" key="3">
    <source>
        <dbReference type="EMBL" id="MDI2099370.1"/>
    </source>
</evidence>
<sequence length="104" mass="11490">MAIRHVFLWNVTPDADPVFVLNRLNELPDTIPGALSWTSGAHQGEEGNSGALWQYALVADYPSMEALEAYSDHPFHQQVVEELLPFFADRAVCDFALGEAEASN</sequence>
<dbReference type="PROSITE" id="PS51502">
    <property type="entry name" value="S_R_A_B_BARREL"/>
    <property type="match status" value="1"/>
</dbReference>
<dbReference type="AlphaFoldDB" id="A0AAW6TBH1"/>
<protein>
    <submittedName>
        <fullName evidence="3">Dabb family protein</fullName>
    </submittedName>
</protein>